<dbReference type="NCBIfam" id="TIGR01524">
    <property type="entry name" value="ATPase-IIIB_Mg"/>
    <property type="match status" value="1"/>
</dbReference>
<dbReference type="PRINTS" id="PR01836">
    <property type="entry name" value="MGATPASE"/>
</dbReference>
<comment type="function">
    <text evidence="1">Mediates magnesium influx to the cytosol.</text>
</comment>
<feature type="transmembrane region" description="Helical" evidence="18">
    <location>
        <begin position="855"/>
        <end position="874"/>
    </location>
</feature>
<dbReference type="Gene3D" id="3.40.1110.10">
    <property type="entry name" value="Calcium-transporting ATPase, cytoplasmic domain N"/>
    <property type="match status" value="1"/>
</dbReference>
<evidence type="ECO:0000256" key="13">
    <source>
        <dbReference type="ARBA" id="ARBA00022967"/>
    </source>
</evidence>
<evidence type="ECO:0000256" key="11">
    <source>
        <dbReference type="ARBA" id="ARBA00022840"/>
    </source>
</evidence>
<dbReference type="Proteomes" id="UP001440599">
    <property type="component" value="Unassembled WGS sequence"/>
</dbReference>
<dbReference type="PANTHER" id="PTHR42861">
    <property type="entry name" value="CALCIUM-TRANSPORTING ATPASE"/>
    <property type="match status" value="1"/>
</dbReference>
<dbReference type="InterPro" id="IPR023214">
    <property type="entry name" value="HAD_sf"/>
</dbReference>
<comment type="caution">
    <text evidence="20">The sequence shown here is derived from an EMBL/GenBank/DDBJ whole genome shotgun (WGS) entry which is preliminary data.</text>
</comment>
<evidence type="ECO:0000256" key="8">
    <source>
        <dbReference type="ARBA" id="ARBA00022553"/>
    </source>
</evidence>
<keyword evidence="7" id="KW-0997">Cell inner membrane</keyword>
<dbReference type="SUPFAM" id="SSF56784">
    <property type="entry name" value="HAD-like"/>
    <property type="match status" value="1"/>
</dbReference>
<feature type="transmembrane region" description="Helical" evidence="18">
    <location>
        <begin position="66"/>
        <end position="85"/>
    </location>
</feature>
<feature type="transmembrane region" description="Helical" evidence="18">
    <location>
        <begin position="97"/>
        <end position="116"/>
    </location>
</feature>
<gene>
    <name evidence="20" type="primary">mgtA</name>
    <name evidence="20" type="ORF">WMO45_06550</name>
</gene>
<evidence type="ECO:0000256" key="14">
    <source>
        <dbReference type="ARBA" id="ARBA00022989"/>
    </source>
</evidence>
<protein>
    <recommendedName>
        <fullName evidence="5">Magnesium-transporting ATPase, P-type 1</fullName>
        <ecNumber evidence="4">7.2.2.14</ecNumber>
    </recommendedName>
    <alternativeName>
        <fullName evidence="16">Mg(2+) transport ATPase, P-type 1</fullName>
    </alternativeName>
</protein>
<dbReference type="SFLD" id="SFLDF00027">
    <property type="entry name" value="p-type_atpase"/>
    <property type="match status" value="1"/>
</dbReference>
<organism evidence="20 21">
    <name type="scientific">Flavonifractor hominis</name>
    <dbReference type="NCBI Taxonomy" id="3133178"/>
    <lineage>
        <taxon>Bacteria</taxon>
        <taxon>Bacillati</taxon>
        <taxon>Bacillota</taxon>
        <taxon>Clostridia</taxon>
        <taxon>Eubacteriales</taxon>
        <taxon>Oscillospiraceae</taxon>
        <taxon>Flavonifractor</taxon>
    </lineage>
</organism>
<evidence type="ECO:0000256" key="1">
    <source>
        <dbReference type="ARBA" id="ARBA00003954"/>
    </source>
</evidence>
<dbReference type="EMBL" id="JBBMFT010000003">
    <property type="protein sequence ID" value="MEQ2456179.1"/>
    <property type="molecule type" value="Genomic_DNA"/>
</dbReference>
<evidence type="ECO:0000313" key="21">
    <source>
        <dbReference type="Proteomes" id="UP001440599"/>
    </source>
</evidence>
<proteinExistence type="inferred from homology"/>
<evidence type="ECO:0000313" key="20">
    <source>
        <dbReference type="EMBL" id="MEQ2456179.1"/>
    </source>
</evidence>
<dbReference type="InterPro" id="IPR006068">
    <property type="entry name" value="ATPase_P-typ_cation-transptr_C"/>
</dbReference>
<dbReference type="Pfam" id="PF00122">
    <property type="entry name" value="E1-E2_ATPase"/>
    <property type="match status" value="1"/>
</dbReference>
<feature type="domain" description="Cation-transporting P-type ATPase N-terminal" evidence="19">
    <location>
        <begin position="19"/>
        <end position="87"/>
    </location>
</feature>
<dbReference type="InterPro" id="IPR023298">
    <property type="entry name" value="ATPase_P-typ_TM_dom_sf"/>
</dbReference>
<dbReference type="SFLD" id="SFLDG00002">
    <property type="entry name" value="C1.7:_P-type_atpase_like"/>
    <property type="match status" value="1"/>
</dbReference>
<evidence type="ECO:0000256" key="16">
    <source>
        <dbReference type="ARBA" id="ARBA00029806"/>
    </source>
</evidence>
<dbReference type="InterPro" id="IPR001757">
    <property type="entry name" value="P_typ_ATPase"/>
</dbReference>
<evidence type="ECO:0000256" key="15">
    <source>
        <dbReference type="ARBA" id="ARBA00023136"/>
    </source>
</evidence>
<dbReference type="SFLD" id="SFLDS00003">
    <property type="entry name" value="Haloacid_Dehalogenase"/>
    <property type="match status" value="1"/>
</dbReference>
<dbReference type="SUPFAM" id="SSF81665">
    <property type="entry name" value="Calcium ATPase, transmembrane domain M"/>
    <property type="match status" value="1"/>
</dbReference>
<dbReference type="InterPro" id="IPR044492">
    <property type="entry name" value="P_typ_ATPase_HD_dom"/>
</dbReference>
<keyword evidence="13" id="KW-1278">Translocase</keyword>
<feature type="transmembrane region" description="Helical" evidence="18">
    <location>
        <begin position="289"/>
        <end position="312"/>
    </location>
</feature>
<evidence type="ECO:0000256" key="5">
    <source>
        <dbReference type="ARBA" id="ARBA00013555"/>
    </source>
</evidence>
<keyword evidence="14 18" id="KW-1133">Transmembrane helix</keyword>
<dbReference type="Gene3D" id="1.20.1110.10">
    <property type="entry name" value="Calcium-transporting ATPase, transmembrane domain"/>
    <property type="match status" value="1"/>
</dbReference>
<evidence type="ECO:0000256" key="18">
    <source>
        <dbReference type="SAM" id="Phobius"/>
    </source>
</evidence>
<feature type="transmembrane region" description="Helical" evidence="18">
    <location>
        <begin position="259"/>
        <end position="283"/>
    </location>
</feature>
<evidence type="ECO:0000256" key="9">
    <source>
        <dbReference type="ARBA" id="ARBA00022692"/>
    </source>
</evidence>
<dbReference type="PROSITE" id="PS00154">
    <property type="entry name" value="ATPASE_E1_E2"/>
    <property type="match status" value="1"/>
</dbReference>
<dbReference type="SUPFAM" id="SSF81653">
    <property type="entry name" value="Calcium ATPase, transduction domain A"/>
    <property type="match status" value="1"/>
</dbReference>
<evidence type="ECO:0000259" key="19">
    <source>
        <dbReference type="SMART" id="SM00831"/>
    </source>
</evidence>
<name>A0ABV1ENK5_9FIRM</name>
<accession>A0ABV1ENK5</accession>
<dbReference type="Pfam" id="PF13246">
    <property type="entry name" value="Cation_ATPase"/>
    <property type="match status" value="1"/>
</dbReference>
<feature type="transmembrane region" description="Helical" evidence="18">
    <location>
        <begin position="824"/>
        <end position="843"/>
    </location>
</feature>
<dbReference type="RefSeq" id="WP_349139765.1">
    <property type="nucleotide sequence ID" value="NZ_JBBMFT010000003.1"/>
</dbReference>
<keyword evidence="10" id="KW-0547">Nucleotide-binding</keyword>
<dbReference type="Pfam" id="PF08282">
    <property type="entry name" value="Hydrolase_3"/>
    <property type="match status" value="1"/>
</dbReference>
<dbReference type="InterPro" id="IPR008250">
    <property type="entry name" value="ATPase_P-typ_transduc_dom_A_sf"/>
</dbReference>
<comment type="subcellular location">
    <subcellularLocation>
        <location evidence="2">Cell inner membrane</location>
        <topology evidence="2">Multi-pass membrane protein</topology>
    </subcellularLocation>
</comment>
<evidence type="ECO:0000256" key="6">
    <source>
        <dbReference type="ARBA" id="ARBA00022475"/>
    </source>
</evidence>
<reference evidence="20 21" key="1">
    <citation type="submission" date="2024-03" db="EMBL/GenBank/DDBJ databases">
        <title>Human intestinal bacterial collection.</title>
        <authorList>
            <person name="Pauvert C."/>
            <person name="Hitch T.C.A."/>
            <person name="Clavel T."/>
        </authorList>
    </citation>
    <scope>NUCLEOTIDE SEQUENCE [LARGE SCALE GENOMIC DNA]</scope>
    <source>
        <strain evidence="20 21">CLA-AP-H34</strain>
    </source>
</reference>
<dbReference type="Gene3D" id="2.70.150.10">
    <property type="entry name" value="Calcium-transporting ATPase, cytoplasmic transduction domain A"/>
    <property type="match status" value="1"/>
</dbReference>
<keyword evidence="15 18" id="KW-0472">Membrane</keyword>
<feature type="transmembrane region" description="Helical" evidence="18">
    <location>
        <begin position="745"/>
        <end position="765"/>
    </location>
</feature>
<dbReference type="InterPro" id="IPR023299">
    <property type="entry name" value="ATPase_P-typ_cyto_dom_N"/>
</dbReference>
<keyword evidence="21" id="KW-1185">Reference proteome</keyword>
<evidence type="ECO:0000256" key="4">
    <source>
        <dbReference type="ARBA" id="ARBA00012786"/>
    </source>
</evidence>
<comment type="similarity">
    <text evidence="3">Belongs to the cation transport ATPase (P-type) (TC 3.A.3) family. Type IIIB subfamily.</text>
</comment>
<dbReference type="SMART" id="SM00831">
    <property type="entry name" value="Cation_ATPase_N"/>
    <property type="match status" value="1"/>
</dbReference>
<dbReference type="NCBIfam" id="TIGR01494">
    <property type="entry name" value="ATPase_P-type"/>
    <property type="match status" value="2"/>
</dbReference>
<keyword evidence="6" id="KW-1003">Cell membrane</keyword>
<dbReference type="InterPro" id="IPR036412">
    <property type="entry name" value="HAD-like_sf"/>
</dbReference>
<keyword evidence="12" id="KW-0460">Magnesium</keyword>
<dbReference type="InterPro" id="IPR006415">
    <property type="entry name" value="P-type_ATPase_IIIB"/>
</dbReference>
<keyword evidence="8" id="KW-0597">Phosphoprotein</keyword>
<feature type="transmembrane region" description="Helical" evidence="18">
    <location>
        <begin position="785"/>
        <end position="804"/>
    </location>
</feature>
<evidence type="ECO:0000256" key="10">
    <source>
        <dbReference type="ARBA" id="ARBA00022741"/>
    </source>
</evidence>
<dbReference type="InterPro" id="IPR059000">
    <property type="entry name" value="ATPase_P-type_domA"/>
</dbReference>
<comment type="catalytic activity">
    <reaction evidence="17">
        <text>Mg(2+)(out) + ATP + H2O = Mg(2+)(in) + ADP + phosphate + H(+)</text>
        <dbReference type="Rhea" id="RHEA:10260"/>
        <dbReference type="ChEBI" id="CHEBI:15377"/>
        <dbReference type="ChEBI" id="CHEBI:15378"/>
        <dbReference type="ChEBI" id="CHEBI:18420"/>
        <dbReference type="ChEBI" id="CHEBI:30616"/>
        <dbReference type="ChEBI" id="CHEBI:43474"/>
        <dbReference type="ChEBI" id="CHEBI:456216"/>
        <dbReference type="EC" id="7.2.2.14"/>
    </reaction>
</comment>
<evidence type="ECO:0000256" key="2">
    <source>
        <dbReference type="ARBA" id="ARBA00004429"/>
    </source>
</evidence>
<keyword evidence="11" id="KW-0067">ATP-binding</keyword>
<evidence type="ECO:0000256" key="12">
    <source>
        <dbReference type="ARBA" id="ARBA00022842"/>
    </source>
</evidence>
<dbReference type="Pfam" id="PF00690">
    <property type="entry name" value="Cation_ATPase_N"/>
    <property type="match status" value="1"/>
</dbReference>
<dbReference type="InterPro" id="IPR018303">
    <property type="entry name" value="ATPase_P-typ_P_site"/>
</dbReference>
<sequence length="886" mass="96622">MEHTRVSLHQRLLTYAFSPPSALERDFDLTADGLTDRQVRQMRRSYGANHLGPSGHPTPLQRLCRAFATPFSGILAVLALVSFFTDVYLPADYGRSVSTVLLILIMLLLSGLLRLWQDLRAGRASDALAGIIQATVTVRRDGQLRHLPPEELVVGDRVVLTAGDRVPADLRITDASDLFLSQSLLTGESAILEKNALPLPPDTPATLNQLSNLAFMGTSVLSGQGEGVVLAVGKDTVYGNYHQELQQTRDRFDQGSRSIAWVLIRFMVVLVPVVFAVCALTKGAWMTSLLFAVSVAVGLTPEMLPMVINACLARGSAAMEQKQTLVKTISAMQGFGGMDVLCVDKTGTLTGDQVVLEYYLDVLGNESRQVLEAAYLNSLFHTGVVNPLDRALLACATMPDQGAHLHTLAQTVHKLDELPFDHTRKCVSVLIQDADGRRFLLTKGDVEQVYSRCRFVEHQGERVEIDPTDASGVHLVVDEMQEDGMKVLAVACKPLPDGSCLTPESEAELTLLGYVVFFDAPKPSAAGALARLQQLNVGVKVLTGDQKSVALSVCRRLGLDVAMALTGTELEQLPPEQWSAAAEQCTLFAELTPTQKSRIIRLLQDNGHTVGFLGDGMNDLSAMSAADVGISVDTAAEALREAADVVLLKKDLNVLEQGILEGRKAFANMTKYIRITASSNLGNILSIAAASALLPFLPMTAAQLLLLNVLYDTLCMTLPWDAVDPDTCQRPLTWSGEHLSRFMRFFAPLSSLFDLVTFAFLYFVLCPGLLGGYYPELSGADQLHFALLFHTGWFLESLWSQVLIVHMLRTRHIPFFQSSPARAVWLVTLFGLAVLTALVYTPLAPLLGLAPLPPVYFVFLAGVVAGYLLLTTLAKRWYVRTYGELL</sequence>
<dbReference type="Pfam" id="PF00689">
    <property type="entry name" value="Cation_ATPase_C"/>
    <property type="match status" value="1"/>
</dbReference>
<evidence type="ECO:0000256" key="17">
    <source>
        <dbReference type="ARBA" id="ARBA00047295"/>
    </source>
</evidence>
<dbReference type="Gene3D" id="3.40.50.1000">
    <property type="entry name" value="HAD superfamily/HAD-like"/>
    <property type="match status" value="1"/>
</dbReference>
<evidence type="ECO:0000256" key="3">
    <source>
        <dbReference type="ARBA" id="ARBA00008746"/>
    </source>
</evidence>
<evidence type="ECO:0000256" key="7">
    <source>
        <dbReference type="ARBA" id="ARBA00022519"/>
    </source>
</evidence>
<keyword evidence="9 18" id="KW-0812">Transmembrane</keyword>
<dbReference type="EC" id="7.2.2.14" evidence="4"/>
<dbReference type="InterPro" id="IPR004014">
    <property type="entry name" value="ATPase_P-typ_cation-transptr_N"/>
</dbReference>